<dbReference type="EMBL" id="WUAV01000005">
    <property type="protein sequence ID" value="KAF1753727.1"/>
    <property type="molecule type" value="Genomic_DNA"/>
</dbReference>
<evidence type="ECO:0000313" key="2">
    <source>
        <dbReference type="EMBL" id="KAF1753727.1"/>
    </source>
</evidence>
<dbReference type="Proteomes" id="UP000483820">
    <property type="component" value="Chromosome V"/>
</dbReference>
<dbReference type="PANTHER" id="PTHR21503:SF31">
    <property type="entry name" value="F-BOX DOMAIN-CONTAINING PROTEIN"/>
    <property type="match status" value="1"/>
</dbReference>
<dbReference type="PANTHER" id="PTHR21503">
    <property type="entry name" value="F-BOX-CONTAINING HYPOTHETICAL PROTEIN C.ELEGANS"/>
    <property type="match status" value="1"/>
</dbReference>
<comment type="caution">
    <text evidence="2">The sequence shown here is derived from an EMBL/GenBank/DDBJ whole genome shotgun (WGS) entry which is preliminary data.</text>
</comment>
<dbReference type="GeneID" id="9820644"/>
<dbReference type="PROSITE" id="PS50181">
    <property type="entry name" value="FBOX"/>
    <property type="match status" value="1"/>
</dbReference>
<organism evidence="2 3">
    <name type="scientific">Caenorhabditis remanei</name>
    <name type="common">Caenorhabditis vulgaris</name>
    <dbReference type="NCBI Taxonomy" id="31234"/>
    <lineage>
        <taxon>Eukaryota</taxon>
        <taxon>Metazoa</taxon>
        <taxon>Ecdysozoa</taxon>
        <taxon>Nematoda</taxon>
        <taxon>Chromadorea</taxon>
        <taxon>Rhabditida</taxon>
        <taxon>Rhabditina</taxon>
        <taxon>Rhabditomorpha</taxon>
        <taxon>Rhabditoidea</taxon>
        <taxon>Rhabditidae</taxon>
        <taxon>Peloderinae</taxon>
        <taxon>Caenorhabditis</taxon>
    </lineage>
</organism>
<dbReference type="AlphaFoldDB" id="A0A6A5GER2"/>
<dbReference type="Pfam" id="PF00646">
    <property type="entry name" value="F-box"/>
    <property type="match status" value="1"/>
</dbReference>
<dbReference type="RefSeq" id="XP_003115931.2">
    <property type="nucleotide sequence ID" value="XM_003115883.2"/>
</dbReference>
<evidence type="ECO:0000313" key="3">
    <source>
        <dbReference type="Proteomes" id="UP000483820"/>
    </source>
</evidence>
<dbReference type="CDD" id="cd09917">
    <property type="entry name" value="F-box_SF"/>
    <property type="match status" value="1"/>
</dbReference>
<dbReference type="KEGG" id="crq:GCK72_020284"/>
<evidence type="ECO:0000259" key="1">
    <source>
        <dbReference type="PROSITE" id="PS50181"/>
    </source>
</evidence>
<gene>
    <name evidence="2" type="ORF">GCK72_020284</name>
</gene>
<dbReference type="SMART" id="SM00256">
    <property type="entry name" value="FBOX"/>
    <property type="match status" value="1"/>
</dbReference>
<proteinExistence type="predicted"/>
<accession>A0A6A5GER2</accession>
<feature type="domain" description="F-box" evidence="1">
    <location>
        <begin position="31"/>
        <end position="80"/>
    </location>
</feature>
<name>A0A6A5GER2_CAERE</name>
<reference evidence="2 3" key="1">
    <citation type="submission" date="2019-12" db="EMBL/GenBank/DDBJ databases">
        <title>Chromosome-level assembly of the Caenorhabditis remanei genome.</title>
        <authorList>
            <person name="Teterina A.A."/>
            <person name="Willis J.H."/>
            <person name="Phillips P.C."/>
        </authorList>
    </citation>
    <scope>NUCLEOTIDE SEQUENCE [LARGE SCALE GENOMIC DNA]</scope>
    <source>
        <strain evidence="2 3">PX506</strain>
        <tissue evidence="2">Whole organism</tissue>
    </source>
</reference>
<dbReference type="SUPFAM" id="SSF81383">
    <property type="entry name" value="F-box domain"/>
    <property type="match status" value="1"/>
</dbReference>
<protein>
    <recommendedName>
        <fullName evidence="1">F-box domain-containing protein</fullName>
    </recommendedName>
</protein>
<dbReference type="CTD" id="9820644"/>
<sequence>MSIFSRCFCKPKLKVEPEVEMTPVQEPVPEVFQLMGLPEEVISNVFEMLSPFELIAFSFCSRKTKNIAKSMRSHPKFKKDCKPFKMSIGPIYQRIIMEFKEHPNLYWQFMKNRQITDNTADQKTFVLDNIQIPVWSYRKYERRLFENKKQRYDGILANFCTLHLLSDNSIPELTKFYEHLSEVFNQPRQLMSFDLEFFDIANTIRFYQKAEQQPLQYLALSCSKRSSETFIRWAFDRVRVTKGIFIRCELSPKFFYDLERFDVEEFIEIYWSYWVKLEYVLNLSCEKIALFKSSLCSSDLQELVLKWRGGWSPDWIEILIELKEIPNIEECVEGPYVTIKDRRDRNLVDKNSDIQLFQFNESMATREYSFTFAGYHIVRFDGEIATFNIVNSNIAIFTIQQDDGKDFKFDLNHRLYLPRSTWE</sequence>
<dbReference type="InterPro" id="IPR036047">
    <property type="entry name" value="F-box-like_dom_sf"/>
</dbReference>
<dbReference type="InterPro" id="IPR001810">
    <property type="entry name" value="F-box_dom"/>
</dbReference>